<dbReference type="EMBL" id="FQWQ01000002">
    <property type="protein sequence ID" value="SHH27978.1"/>
    <property type="molecule type" value="Genomic_DNA"/>
</dbReference>
<dbReference type="GO" id="GO:0004252">
    <property type="term" value="F:serine-type endopeptidase activity"/>
    <property type="evidence" value="ECO:0007669"/>
    <property type="project" value="TreeGrafter"/>
</dbReference>
<keyword evidence="7" id="KW-1185">Reference proteome</keyword>
<evidence type="ECO:0000256" key="4">
    <source>
        <dbReference type="SAM" id="SignalP"/>
    </source>
</evidence>
<name>A0A1M5RPE7_9BACT</name>
<dbReference type="SUPFAM" id="SSF53474">
    <property type="entry name" value="alpha/beta-Hydrolases"/>
    <property type="match status" value="1"/>
</dbReference>
<dbReference type="STRING" id="947013.SAMN04488109_3496"/>
<feature type="region of interest" description="Disordered" evidence="3">
    <location>
        <begin position="173"/>
        <end position="201"/>
    </location>
</feature>
<gene>
    <name evidence="6" type="ORF">SAMN04488109_3496</name>
</gene>
<evidence type="ECO:0000256" key="3">
    <source>
        <dbReference type="SAM" id="MobiDB-lite"/>
    </source>
</evidence>
<dbReference type="SUPFAM" id="SSF82171">
    <property type="entry name" value="DPP6 N-terminal domain-like"/>
    <property type="match status" value="1"/>
</dbReference>
<feature type="signal peptide" evidence="4">
    <location>
        <begin position="1"/>
        <end position="21"/>
    </location>
</feature>
<dbReference type="OrthoDB" id="9812921at2"/>
<keyword evidence="1" id="KW-0378">Hydrolase</keyword>
<keyword evidence="4" id="KW-0732">Signal</keyword>
<dbReference type="GO" id="GO:0006508">
    <property type="term" value="P:proteolysis"/>
    <property type="evidence" value="ECO:0007669"/>
    <property type="project" value="InterPro"/>
</dbReference>
<accession>A0A1M5RPE7</accession>
<feature type="chain" id="PRO_5013155432" evidence="4">
    <location>
        <begin position="22"/>
        <end position="736"/>
    </location>
</feature>
<evidence type="ECO:0000259" key="5">
    <source>
        <dbReference type="Pfam" id="PF00326"/>
    </source>
</evidence>
<feature type="domain" description="Peptidase S9 prolyl oligopeptidase catalytic" evidence="5">
    <location>
        <begin position="515"/>
        <end position="723"/>
    </location>
</feature>
<dbReference type="PANTHER" id="PTHR42776:SF27">
    <property type="entry name" value="DIPEPTIDYL PEPTIDASE FAMILY MEMBER 6"/>
    <property type="match status" value="1"/>
</dbReference>
<dbReference type="Gene3D" id="3.40.50.1820">
    <property type="entry name" value="alpha/beta hydrolase"/>
    <property type="match status" value="1"/>
</dbReference>
<dbReference type="Gene3D" id="2.120.10.30">
    <property type="entry name" value="TolB, C-terminal domain"/>
    <property type="match status" value="2"/>
</dbReference>
<keyword evidence="6" id="KW-0645">Protease</keyword>
<proteinExistence type="predicted"/>
<dbReference type="Pfam" id="PF07676">
    <property type="entry name" value="PD40"/>
    <property type="match status" value="3"/>
</dbReference>
<evidence type="ECO:0000313" key="7">
    <source>
        <dbReference type="Proteomes" id="UP000184212"/>
    </source>
</evidence>
<dbReference type="InterPro" id="IPR029058">
    <property type="entry name" value="AB_hydrolase_fold"/>
</dbReference>
<dbReference type="InterPro" id="IPR011042">
    <property type="entry name" value="6-blade_b-propeller_TolB-like"/>
</dbReference>
<dbReference type="PANTHER" id="PTHR42776">
    <property type="entry name" value="SERINE PEPTIDASE S9 FAMILY MEMBER"/>
    <property type="match status" value="1"/>
</dbReference>
<feature type="compositionally biased region" description="Basic and acidic residues" evidence="3">
    <location>
        <begin position="174"/>
        <end position="195"/>
    </location>
</feature>
<keyword evidence="2" id="KW-0720">Serine protease</keyword>
<dbReference type="RefSeq" id="WP_073136417.1">
    <property type="nucleotide sequence ID" value="NZ_FQWQ01000002.1"/>
</dbReference>
<evidence type="ECO:0000256" key="2">
    <source>
        <dbReference type="ARBA" id="ARBA00022825"/>
    </source>
</evidence>
<keyword evidence="6" id="KW-0031">Aminopeptidase</keyword>
<sequence>MHRIQRVFTLFLFAVAAAAHAQEKTPIVASDLMKIATASQLSASPDGKSVVASVTRKATKTNTTNGNTEYYYTQHLYLLDPTGKKDPVQLTFGDRRDGQPAWSPDSKSLAFVRADGDAAQIWILPLTGGEAYSITKVKYGASRPIWSPDGKSILFSSAMPFSAVDGEVPWTYERPGRKQRDEPAWKLMKDDEKKNTRSTPDGSLTEVRAWLAKNASEKNPRVLTRLDLQDEQDLEAEEKYTHLFVVPAQAGAEAKQITTGYQIFNNADWSIDGKTIICNSWKLTTAPDYTRNSSLWTLDADGKNLKELLKVDGHPISNPEYAPDGKSISFIIGTTEGFMGRQNDIGVVPATGGEYLNLTQGFDRDIQSLSWSDDGKTIYFNAESDGDVPLYSLPAKAGATPVQVIGDDKGVMNFTVKAGKIVYAQTETGSPWEVYTLNLKDKTTTQITKLNTAWIGGKKLIFPKEYWITRPDGVKVQYWVLEPVGRKDGQKYPTILNIHGGPTAMWGPSAFSMWHEFQLEAAWGYGVVFCNPRGSGGYGDAFKRGNFKNWGAGPAGDILAALEDAGQQHPWIDKDQLFVEGGSYAGYMVAWLIGHDNRFKAANAQRGVYDLTTFMGEGNAWRLVPDYFGGYPWQPETKKLLDAESPLTYVDKINTPFLIIHGDQDLRTGVVQSEMLYKSLKIQGKPVEYIRYPKEGHELTRSGNPGRMMDHLLRVIEFFERYAHHPEPPAASSTTN</sequence>
<dbReference type="InterPro" id="IPR001375">
    <property type="entry name" value="Peptidase_S9_cat"/>
</dbReference>
<dbReference type="GO" id="GO:0004177">
    <property type="term" value="F:aminopeptidase activity"/>
    <property type="evidence" value="ECO:0007669"/>
    <property type="project" value="UniProtKB-KW"/>
</dbReference>
<evidence type="ECO:0000256" key="1">
    <source>
        <dbReference type="ARBA" id="ARBA00022801"/>
    </source>
</evidence>
<organism evidence="6 7">
    <name type="scientific">Chryseolinea serpens</name>
    <dbReference type="NCBI Taxonomy" id="947013"/>
    <lineage>
        <taxon>Bacteria</taxon>
        <taxon>Pseudomonadati</taxon>
        <taxon>Bacteroidota</taxon>
        <taxon>Cytophagia</taxon>
        <taxon>Cytophagales</taxon>
        <taxon>Fulvivirgaceae</taxon>
        <taxon>Chryseolinea</taxon>
    </lineage>
</organism>
<protein>
    <submittedName>
        <fullName evidence="6">Dipeptidyl aminopeptidase/acylaminoacyl peptidase</fullName>
    </submittedName>
</protein>
<dbReference type="InterPro" id="IPR011659">
    <property type="entry name" value="WD40"/>
</dbReference>
<dbReference type="Proteomes" id="UP000184212">
    <property type="component" value="Unassembled WGS sequence"/>
</dbReference>
<dbReference type="AlphaFoldDB" id="A0A1M5RPE7"/>
<reference evidence="6 7" key="1">
    <citation type="submission" date="2016-11" db="EMBL/GenBank/DDBJ databases">
        <authorList>
            <person name="Jaros S."/>
            <person name="Januszkiewicz K."/>
            <person name="Wedrychowicz H."/>
        </authorList>
    </citation>
    <scope>NUCLEOTIDE SEQUENCE [LARGE SCALE GENOMIC DNA]</scope>
    <source>
        <strain evidence="6 7">DSM 24574</strain>
    </source>
</reference>
<evidence type="ECO:0000313" key="6">
    <source>
        <dbReference type="EMBL" id="SHH27978.1"/>
    </source>
</evidence>
<dbReference type="Pfam" id="PF00326">
    <property type="entry name" value="Peptidase_S9"/>
    <property type="match status" value="1"/>
</dbReference>